<organism evidence="4 5">
    <name type="scientific">Shewanella maritima</name>
    <dbReference type="NCBI Taxonomy" id="2520507"/>
    <lineage>
        <taxon>Bacteria</taxon>
        <taxon>Pseudomonadati</taxon>
        <taxon>Pseudomonadota</taxon>
        <taxon>Gammaproteobacteria</taxon>
        <taxon>Alteromonadales</taxon>
        <taxon>Shewanellaceae</taxon>
        <taxon>Shewanella</taxon>
    </lineage>
</organism>
<dbReference type="PROSITE" id="PS50110">
    <property type="entry name" value="RESPONSE_REGULATORY"/>
    <property type="match status" value="1"/>
</dbReference>
<evidence type="ECO:0000256" key="1">
    <source>
        <dbReference type="ARBA" id="ARBA00022553"/>
    </source>
</evidence>
<dbReference type="InterPro" id="IPR001789">
    <property type="entry name" value="Sig_transdc_resp-reg_receiver"/>
</dbReference>
<dbReference type="SMART" id="SM00448">
    <property type="entry name" value="REC"/>
    <property type="match status" value="1"/>
</dbReference>
<dbReference type="Proteomes" id="UP000291106">
    <property type="component" value="Chromosome"/>
</dbReference>
<dbReference type="PANTHER" id="PTHR44591:SF3">
    <property type="entry name" value="RESPONSE REGULATORY DOMAIN-CONTAINING PROTEIN"/>
    <property type="match status" value="1"/>
</dbReference>
<keyword evidence="5" id="KW-1185">Reference proteome</keyword>
<evidence type="ECO:0000259" key="3">
    <source>
        <dbReference type="PROSITE" id="PS50110"/>
    </source>
</evidence>
<reference evidence="4 5" key="1">
    <citation type="submission" date="2019-02" db="EMBL/GenBank/DDBJ databases">
        <title>Shewanella sp. D4-2 isolated from Dokdo Island.</title>
        <authorList>
            <person name="Baek K."/>
        </authorList>
    </citation>
    <scope>NUCLEOTIDE SEQUENCE [LARGE SCALE GENOMIC DNA]</scope>
    <source>
        <strain evidence="4 5">D4-2</strain>
    </source>
</reference>
<dbReference type="SUPFAM" id="SSF52172">
    <property type="entry name" value="CheY-like"/>
    <property type="match status" value="1"/>
</dbReference>
<keyword evidence="1 2" id="KW-0597">Phosphoprotein</keyword>
<dbReference type="EMBL" id="CP036200">
    <property type="protein sequence ID" value="QBF83721.1"/>
    <property type="molecule type" value="Genomic_DNA"/>
</dbReference>
<dbReference type="InterPro" id="IPR050595">
    <property type="entry name" value="Bact_response_regulator"/>
</dbReference>
<dbReference type="PANTHER" id="PTHR44591">
    <property type="entry name" value="STRESS RESPONSE REGULATOR PROTEIN 1"/>
    <property type="match status" value="1"/>
</dbReference>
<dbReference type="OrthoDB" id="9802426at2"/>
<name>A0A411PJD7_9GAMM</name>
<evidence type="ECO:0000313" key="5">
    <source>
        <dbReference type="Proteomes" id="UP000291106"/>
    </source>
</evidence>
<evidence type="ECO:0000313" key="4">
    <source>
        <dbReference type="EMBL" id="QBF83721.1"/>
    </source>
</evidence>
<protein>
    <submittedName>
        <fullName evidence="4">Response regulator</fullName>
    </submittedName>
</protein>
<dbReference type="RefSeq" id="WP_130601117.1">
    <property type="nucleotide sequence ID" value="NZ_CP036200.1"/>
</dbReference>
<evidence type="ECO:0000256" key="2">
    <source>
        <dbReference type="PROSITE-ProRule" id="PRU00169"/>
    </source>
</evidence>
<feature type="modified residue" description="4-aspartylphosphate" evidence="2">
    <location>
        <position position="54"/>
    </location>
</feature>
<dbReference type="Pfam" id="PF00072">
    <property type="entry name" value="Response_reg"/>
    <property type="match status" value="1"/>
</dbReference>
<dbReference type="GO" id="GO:0000160">
    <property type="term" value="P:phosphorelay signal transduction system"/>
    <property type="evidence" value="ECO:0007669"/>
    <property type="project" value="InterPro"/>
</dbReference>
<gene>
    <name evidence="4" type="ORF">EXU30_14235</name>
</gene>
<dbReference type="InterPro" id="IPR011006">
    <property type="entry name" value="CheY-like_superfamily"/>
</dbReference>
<dbReference type="KEGG" id="smai:EXU30_14235"/>
<sequence length="126" mass="13800">MSKSVILVVDDTPENIDVISGVLKPEYKVKAAISGEAALKIAARKPQPDLVLLDIMMPGMDGFEVCQYLKADPKTAHIKVLFVSAKTEISDAQRALNLGAEDYITKPINPQEVRLIVRKQLLNKSA</sequence>
<dbReference type="AlphaFoldDB" id="A0A411PJD7"/>
<accession>A0A411PJD7</accession>
<feature type="domain" description="Response regulatory" evidence="3">
    <location>
        <begin position="5"/>
        <end position="121"/>
    </location>
</feature>
<proteinExistence type="predicted"/>
<dbReference type="Gene3D" id="3.40.50.2300">
    <property type="match status" value="1"/>
</dbReference>